<dbReference type="EMBL" id="JAKLTN010000001">
    <property type="protein sequence ID" value="MCG2576328.1"/>
    <property type="molecule type" value="Genomic_DNA"/>
</dbReference>
<reference evidence="1" key="1">
    <citation type="submission" date="2022-01" db="EMBL/GenBank/DDBJ databases">
        <authorList>
            <person name="Jo J.-H."/>
            <person name="Im W.-T."/>
        </authorList>
    </citation>
    <scope>NUCLEOTIDE SEQUENCE</scope>
    <source>
        <strain evidence="1">XY25</strain>
    </source>
</reference>
<evidence type="ECO:0000313" key="1">
    <source>
        <dbReference type="EMBL" id="MCG2576328.1"/>
    </source>
</evidence>
<dbReference type="RefSeq" id="WP_275708135.1">
    <property type="nucleotide sequence ID" value="NZ_JAKLTN010000001.1"/>
</dbReference>
<keyword evidence="2" id="KW-1185">Reference proteome</keyword>
<gene>
    <name evidence="1" type="ORF">LZ012_04895</name>
</gene>
<evidence type="ECO:0000313" key="2">
    <source>
        <dbReference type="Proteomes" id="UP001165384"/>
    </source>
</evidence>
<accession>A0ABS9JZJ0</accession>
<organism evidence="1 2">
    <name type="scientific">Dechloromonas hankyongensis</name>
    <dbReference type="NCBI Taxonomy" id="2908002"/>
    <lineage>
        <taxon>Bacteria</taxon>
        <taxon>Pseudomonadati</taxon>
        <taxon>Pseudomonadota</taxon>
        <taxon>Betaproteobacteria</taxon>
        <taxon>Rhodocyclales</taxon>
        <taxon>Azonexaceae</taxon>
        <taxon>Dechloromonas</taxon>
    </lineage>
</organism>
<sequence length="103" mass="11464">MTYCSQLDLESLAATASRAAAYLDDCDAGACNVRLDADYYRACSHVLVQIFKVCDAGRDFPILLEHSPAAREVDEALRMGRRIEWNRPAFYPELHALIARSAA</sequence>
<evidence type="ECO:0008006" key="3">
    <source>
        <dbReference type="Google" id="ProtNLM"/>
    </source>
</evidence>
<name>A0ABS9JZJ0_9RHOO</name>
<comment type="caution">
    <text evidence="1">The sequence shown here is derived from an EMBL/GenBank/DDBJ whole genome shotgun (WGS) entry which is preliminary data.</text>
</comment>
<protein>
    <recommendedName>
        <fullName evidence="3">DUF86 domain-containing protein</fullName>
    </recommendedName>
</protein>
<dbReference type="Proteomes" id="UP001165384">
    <property type="component" value="Unassembled WGS sequence"/>
</dbReference>
<proteinExistence type="predicted"/>